<feature type="region of interest" description="Disordered" evidence="5">
    <location>
        <begin position="231"/>
        <end position="255"/>
    </location>
</feature>
<feature type="compositionally biased region" description="Basic and acidic residues" evidence="5">
    <location>
        <begin position="1444"/>
        <end position="1468"/>
    </location>
</feature>
<dbReference type="Gene3D" id="1.25.10.10">
    <property type="entry name" value="Leucine-rich Repeat Variant"/>
    <property type="match status" value="1"/>
</dbReference>
<organism evidence="7 8">
    <name type="scientific">Discostella pseudostelligera</name>
    <dbReference type="NCBI Taxonomy" id="259834"/>
    <lineage>
        <taxon>Eukaryota</taxon>
        <taxon>Sar</taxon>
        <taxon>Stramenopiles</taxon>
        <taxon>Ochrophyta</taxon>
        <taxon>Bacillariophyta</taxon>
        <taxon>Coscinodiscophyceae</taxon>
        <taxon>Thalassiosirophycidae</taxon>
        <taxon>Stephanodiscales</taxon>
        <taxon>Stephanodiscaceae</taxon>
        <taxon>Discostella</taxon>
    </lineage>
</organism>
<feature type="region of interest" description="Disordered" evidence="5">
    <location>
        <begin position="99"/>
        <end position="118"/>
    </location>
</feature>
<dbReference type="Pfam" id="PF08161">
    <property type="entry name" value="RRP12_HEAT"/>
    <property type="match status" value="1"/>
</dbReference>
<comment type="caution">
    <text evidence="7">The sequence shown here is derived from an EMBL/GenBank/DDBJ whole genome shotgun (WGS) entry which is preliminary data.</text>
</comment>
<evidence type="ECO:0000313" key="8">
    <source>
        <dbReference type="Proteomes" id="UP001530293"/>
    </source>
</evidence>
<keyword evidence="3" id="KW-0963">Cytoplasm</keyword>
<evidence type="ECO:0000256" key="1">
    <source>
        <dbReference type="ARBA" id="ARBA00004245"/>
    </source>
</evidence>
<dbReference type="Proteomes" id="UP001530293">
    <property type="component" value="Unassembled WGS sequence"/>
</dbReference>
<dbReference type="GO" id="GO:0005856">
    <property type="term" value="C:cytoskeleton"/>
    <property type="evidence" value="ECO:0007669"/>
    <property type="project" value="UniProtKB-SubCell"/>
</dbReference>
<sequence>MTRSRSGSNASMMSSSVSVRSSSMSSSASSSLGFGTFLSGGSSISLSEYSLATNLNADEVAQNFQKMLTELRTVGPARDPSSVRKAVCCSALIETAMEEQRRRNSHGGTTSAKNANDNGITPNEMFIVTITALTSLQTSLEARQKSLSSSSTTTMNFSNDATLESISLELQNTALPLLEILRRTLPYVAHHTNNHGMLLLHQFGSLSRMMRMFVALGYALPATAAAASSTNYSVGDGKKRKRNQSSSSSGSGGDGSSALAGANALLRQILKVSTSLLLVTPPVNHNNSNIVSEKDLAKLLHTTIVPMFHDVRPKVRKAAWGCGMEIIVVASSSSSSSGPDDDAMMQQQQQQRKVIADFLWEYCHAVITNYVPSSVSSKDKSSKVIHVLRFLSAALPYADDERIRIRFGECCLTMLTGGGDGGGGSVPGEVGKEILVTLLSCLEMTDHEQELREDDIMLGPTTNPNENMPKFAAKALTFLLQHRPNSSNNSSNDWQDMNVMYGRCILACMEGMMNMTSSNKDDGERDDDVPAPKLLAMKLFPSVLGSMIHLCEGGSTGSARDGDGGIERNNHLDTCGSEFNQLISRMIPVIIPYLDKQANATLHRVTFEILPQCVPIIQQALQLKYRSSWGSILSGGYSTFTSTIARKLLEIRASSSNTGGNGSKDIADLENKLSSWVQTLVLSLLRLHEDVARGDGTARTAVEYATSTIIREIGVELFLSMVDFLNDSDKKTLSSSSGIRDDRAWLLPLMKQCTDSSRRSTTIDDCTTLKTHLTFFQGYVLNLARKCDAATADGHRTAAGISIHKARVVELWSLFPSFCVYPIDMKENFESVSKTVLKAIGDYGRYPALIPIICGGLKTAAIGIAERAKAFPDRTDDFDVLSNVSTKILPSLFKLVETLNESTSKKSDDDAQIKGLQNVEAVTDAIGQLAQVCPREFLQTLFKKVVQRLLIATTEVTDAPENKDISNATLRMTSLLGLAQALVASSSLDDASLSLLYRAVRPLVRTDEHDPKVQKRAYKVLAEICERHKDFVTADERLGEMTSLMVESIVTCQVSARHMRLKCMTHIVEGFDSENQAHMAVIPNIISEVLLCLKDSNAKTRDAAYQLLLAMSVARHDMTDYFRIILAALGAQTTHMRSAAVMALSRLIFEYAREDHVVQQLLPSLMQTVSVLFDDSSREVTKSVIGFVRVSVAAMTHEQLEPLLPEVVGGIMKYNKCAERFRAKIKIILKKLVRVYGYEIIKPLVPSEHSRLITHMRKLSERAARRKAAGVQDGQPDVHRGFDNMMDSDEDDSDDGRTFMTGATGFTKMTTMSTKTGRRSTAEHTAMSKSVARGAKSVATSKSALESGHARIRKELNGEILDMLDDSKMARSVHFADMDANARDFSDDDDDDEDGADDFEFDNLGRMVISDNVSMSSGKKVAKEPNDSDDEFEQNSSGKRRRVSKFESVKLTKAEKDAGKGAKQKAERNPTTSFGAAYKSTKAGGDVKKKGQKYEPYAYVPLDAKDYTKKNRGKSVSKMASVVRSTKKRRG</sequence>
<feature type="region of interest" description="Disordered" evidence="5">
    <location>
        <begin position="1510"/>
        <end position="1531"/>
    </location>
</feature>
<evidence type="ECO:0000256" key="5">
    <source>
        <dbReference type="SAM" id="MobiDB-lite"/>
    </source>
</evidence>
<reference evidence="7 8" key="1">
    <citation type="submission" date="2024-10" db="EMBL/GenBank/DDBJ databases">
        <title>Updated reference genomes for cyclostephanoid diatoms.</title>
        <authorList>
            <person name="Roberts W.R."/>
            <person name="Alverson A.J."/>
        </authorList>
    </citation>
    <scope>NUCLEOTIDE SEQUENCE [LARGE SCALE GENOMIC DNA]</scope>
    <source>
        <strain evidence="7 8">AJA232-27</strain>
    </source>
</reference>
<dbReference type="SUPFAM" id="SSF48371">
    <property type="entry name" value="ARM repeat"/>
    <property type="match status" value="1"/>
</dbReference>
<evidence type="ECO:0000256" key="3">
    <source>
        <dbReference type="ARBA" id="ARBA00022490"/>
    </source>
</evidence>
<accession>A0ABD3ME45</accession>
<feature type="region of interest" description="Disordered" evidence="5">
    <location>
        <begin position="1313"/>
        <end position="1347"/>
    </location>
</feature>
<dbReference type="GO" id="GO:0005634">
    <property type="term" value="C:nucleus"/>
    <property type="evidence" value="ECO:0007669"/>
    <property type="project" value="UniProtKB-SubCell"/>
</dbReference>
<feature type="region of interest" description="Disordered" evidence="5">
    <location>
        <begin position="1412"/>
        <end position="1478"/>
    </location>
</feature>
<dbReference type="InterPro" id="IPR048491">
    <property type="entry name" value="XMAP215_CLASP_TOG"/>
</dbReference>
<feature type="region of interest" description="Disordered" evidence="5">
    <location>
        <begin position="1382"/>
        <end position="1401"/>
    </location>
</feature>
<name>A0ABD3ME45_9STRA</name>
<feature type="compositionally biased region" description="Acidic residues" evidence="5">
    <location>
        <begin position="1386"/>
        <end position="1401"/>
    </location>
</feature>
<proteinExistence type="inferred from homology"/>
<dbReference type="PANTHER" id="PTHR48287:SF1">
    <property type="entry name" value="ARM REPEAT SUPERFAMILY PROTEIN"/>
    <property type="match status" value="1"/>
</dbReference>
<dbReference type="PANTHER" id="PTHR48287">
    <property type="entry name" value="ARM REPEAT SUPERFAMILY PROTEIN"/>
    <property type="match status" value="1"/>
</dbReference>
<dbReference type="Pfam" id="PF21041">
    <property type="entry name" value="XMAP215_CLASP_TOG"/>
    <property type="match status" value="1"/>
</dbReference>
<gene>
    <name evidence="7" type="ORF">ACHAWU_000936</name>
</gene>
<keyword evidence="4" id="KW-0206">Cytoskeleton</keyword>
<comment type="subcellular location">
    <subcellularLocation>
        <location evidence="1">Cytoplasm</location>
        <location evidence="1">Cytoskeleton</location>
    </subcellularLocation>
</comment>
<evidence type="ECO:0000259" key="6">
    <source>
        <dbReference type="SMART" id="SM01349"/>
    </source>
</evidence>
<dbReference type="InterPro" id="IPR016024">
    <property type="entry name" value="ARM-type_fold"/>
</dbReference>
<evidence type="ECO:0000313" key="7">
    <source>
        <dbReference type="EMBL" id="KAL3762289.1"/>
    </source>
</evidence>
<dbReference type="InterPro" id="IPR034085">
    <property type="entry name" value="TOG"/>
</dbReference>
<evidence type="ECO:0000256" key="2">
    <source>
        <dbReference type="ARBA" id="ARBA00007690"/>
    </source>
</evidence>
<evidence type="ECO:0000256" key="4">
    <source>
        <dbReference type="ARBA" id="ARBA00023212"/>
    </source>
</evidence>
<protein>
    <recommendedName>
        <fullName evidence="6">TOG domain-containing protein</fullName>
    </recommendedName>
</protein>
<dbReference type="InterPro" id="IPR052087">
    <property type="entry name" value="RRP12"/>
</dbReference>
<comment type="similarity">
    <text evidence="2">Belongs to the RRP12 family.</text>
</comment>
<dbReference type="InterPro" id="IPR011989">
    <property type="entry name" value="ARM-like"/>
</dbReference>
<dbReference type="InterPro" id="IPR012978">
    <property type="entry name" value="HEAT_RRP12"/>
</dbReference>
<feature type="domain" description="TOG" evidence="6">
    <location>
        <begin position="989"/>
        <end position="1224"/>
    </location>
</feature>
<dbReference type="SMART" id="SM01349">
    <property type="entry name" value="TOG"/>
    <property type="match status" value="1"/>
</dbReference>
<feature type="compositionally biased region" description="Polar residues" evidence="5">
    <location>
        <begin position="106"/>
        <end position="118"/>
    </location>
</feature>
<keyword evidence="8" id="KW-1185">Reference proteome</keyword>
<dbReference type="EMBL" id="JALLBG020000137">
    <property type="protein sequence ID" value="KAL3762289.1"/>
    <property type="molecule type" value="Genomic_DNA"/>
</dbReference>